<dbReference type="GO" id="GO:0006508">
    <property type="term" value="P:proteolysis"/>
    <property type="evidence" value="ECO:0007669"/>
    <property type="project" value="UniProtKB-KW"/>
</dbReference>
<dbReference type="CDD" id="cd07560">
    <property type="entry name" value="Peptidase_S41_CPP"/>
    <property type="match status" value="1"/>
</dbReference>
<organism evidence="7 8">
    <name type="scientific">Candidatus Gottesmanbacteria bacterium RIFCSPHIGHO2_01_FULL_39_10</name>
    <dbReference type="NCBI Taxonomy" id="1798375"/>
    <lineage>
        <taxon>Bacteria</taxon>
        <taxon>Candidatus Gottesmaniibacteriota</taxon>
    </lineage>
</organism>
<gene>
    <name evidence="7" type="ORF">A2773_02520</name>
</gene>
<name>A0A1F5ZRC2_9BACT</name>
<dbReference type="Gene3D" id="3.90.226.10">
    <property type="entry name" value="2-enoyl-CoA Hydratase, Chain A, domain 1"/>
    <property type="match status" value="1"/>
</dbReference>
<evidence type="ECO:0000313" key="7">
    <source>
        <dbReference type="EMBL" id="OGG14637.1"/>
    </source>
</evidence>
<protein>
    <recommendedName>
        <fullName evidence="6">PDZ domain-containing protein</fullName>
    </recommendedName>
</protein>
<dbReference type="SUPFAM" id="SSF52096">
    <property type="entry name" value="ClpP/crotonase"/>
    <property type="match status" value="1"/>
</dbReference>
<evidence type="ECO:0000256" key="5">
    <source>
        <dbReference type="RuleBase" id="RU004404"/>
    </source>
</evidence>
<dbReference type="SUPFAM" id="SSF50156">
    <property type="entry name" value="PDZ domain-like"/>
    <property type="match status" value="1"/>
</dbReference>
<dbReference type="InterPro" id="IPR036034">
    <property type="entry name" value="PDZ_sf"/>
</dbReference>
<dbReference type="PANTHER" id="PTHR32060">
    <property type="entry name" value="TAIL-SPECIFIC PROTEASE"/>
    <property type="match status" value="1"/>
</dbReference>
<dbReference type="Gene3D" id="3.30.750.44">
    <property type="match status" value="1"/>
</dbReference>
<dbReference type="Pfam" id="PF17820">
    <property type="entry name" value="PDZ_6"/>
    <property type="match status" value="1"/>
</dbReference>
<dbReference type="InterPro" id="IPR055210">
    <property type="entry name" value="CtpA/B_N"/>
</dbReference>
<dbReference type="SMART" id="SM00245">
    <property type="entry name" value="TSPc"/>
    <property type="match status" value="1"/>
</dbReference>
<dbReference type="SMART" id="SM00228">
    <property type="entry name" value="PDZ"/>
    <property type="match status" value="1"/>
</dbReference>
<dbReference type="Pfam" id="PF22694">
    <property type="entry name" value="CtpB_N-like"/>
    <property type="match status" value="1"/>
</dbReference>
<evidence type="ECO:0000256" key="2">
    <source>
        <dbReference type="ARBA" id="ARBA00022670"/>
    </source>
</evidence>
<comment type="caution">
    <text evidence="7">The sequence shown here is derived from an EMBL/GenBank/DDBJ whole genome shotgun (WGS) entry which is preliminary data.</text>
</comment>
<evidence type="ECO:0000256" key="3">
    <source>
        <dbReference type="ARBA" id="ARBA00022801"/>
    </source>
</evidence>
<dbReference type="PANTHER" id="PTHR32060:SF30">
    <property type="entry name" value="CARBOXY-TERMINAL PROCESSING PROTEASE CTPA"/>
    <property type="match status" value="1"/>
</dbReference>
<dbReference type="PROSITE" id="PS50106">
    <property type="entry name" value="PDZ"/>
    <property type="match status" value="1"/>
</dbReference>
<dbReference type="GO" id="GO:0008236">
    <property type="term" value="F:serine-type peptidase activity"/>
    <property type="evidence" value="ECO:0007669"/>
    <property type="project" value="UniProtKB-KW"/>
</dbReference>
<dbReference type="InterPro" id="IPR004447">
    <property type="entry name" value="Peptidase_S41A"/>
</dbReference>
<dbReference type="AlphaFoldDB" id="A0A1F5ZRC2"/>
<dbReference type="GO" id="GO:0007165">
    <property type="term" value="P:signal transduction"/>
    <property type="evidence" value="ECO:0007669"/>
    <property type="project" value="TreeGrafter"/>
</dbReference>
<keyword evidence="2 5" id="KW-0645">Protease</keyword>
<dbReference type="InterPro" id="IPR005151">
    <property type="entry name" value="Tail-specific_protease"/>
</dbReference>
<dbReference type="Pfam" id="PF03572">
    <property type="entry name" value="Peptidase_S41"/>
    <property type="match status" value="1"/>
</dbReference>
<dbReference type="Gene3D" id="2.30.42.10">
    <property type="match status" value="1"/>
</dbReference>
<reference evidence="7 8" key="1">
    <citation type="journal article" date="2016" name="Nat. Commun.">
        <title>Thousands of microbial genomes shed light on interconnected biogeochemical processes in an aquifer system.</title>
        <authorList>
            <person name="Anantharaman K."/>
            <person name="Brown C.T."/>
            <person name="Hug L.A."/>
            <person name="Sharon I."/>
            <person name="Castelle C.J."/>
            <person name="Probst A.J."/>
            <person name="Thomas B.C."/>
            <person name="Singh A."/>
            <person name="Wilkins M.J."/>
            <person name="Karaoz U."/>
            <person name="Brodie E.L."/>
            <person name="Williams K.H."/>
            <person name="Hubbard S.S."/>
            <person name="Banfield J.F."/>
        </authorList>
    </citation>
    <scope>NUCLEOTIDE SEQUENCE [LARGE SCALE GENOMIC DNA]</scope>
</reference>
<evidence type="ECO:0000256" key="4">
    <source>
        <dbReference type="ARBA" id="ARBA00022825"/>
    </source>
</evidence>
<proteinExistence type="inferred from homology"/>
<dbReference type="CDD" id="cd06782">
    <property type="entry name" value="cpPDZ_CPP-like"/>
    <property type="match status" value="1"/>
</dbReference>
<dbReference type="Proteomes" id="UP000177383">
    <property type="component" value="Unassembled WGS sequence"/>
</dbReference>
<dbReference type="EMBL" id="MFJE01000013">
    <property type="protein sequence ID" value="OGG14637.1"/>
    <property type="molecule type" value="Genomic_DNA"/>
</dbReference>
<dbReference type="NCBIfam" id="TIGR00225">
    <property type="entry name" value="prc"/>
    <property type="match status" value="1"/>
</dbReference>
<evidence type="ECO:0000313" key="8">
    <source>
        <dbReference type="Proteomes" id="UP000177383"/>
    </source>
</evidence>
<dbReference type="InterPro" id="IPR001478">
    <property type="entry name" value="PDZ"/>
</dbReference>
<dbReference type="STRING" id="1798375.A2773_02520"/>
<sequence>MKATSIRNILLGLTLVVLSFGVGVNYGRNSDTSFIPSGRPKVVNTTPPPSKNVDFSLFWDVWRRLEESYIDKKAIDPSKMVYGAISGMVSALGDPYTVFLPPSQNKESKDSLGGHFEGIGAQLGVKDKKIIVVAPLKGTPAEKAGLRASDWIVKVDGKDTADWTLPETVSAIRGQKGTKVVLTILRKDEEKTRDVSVVRDTINVPSVEWEMKDSGRGKVVYLKLSQFGDKSNNEWDKAVEEIEARLKNDNNREIKGLVLDLRNNPGGYLSGAVYIASEFVENGNIVTQESTGEVKKNFNVNRTGKLIDIPVVVLVNKGSASASEIVAGALRDRIGAKLVGETTFGKGSIQDVQELPAGAGLHITIAKWLLPSGKWVNGSGIKPDLVVENEEATASAQTPEAESDEQLDKAIEMLTK</sequence>
<feature type="domain" description="PDZ" evidence="6">
    <location>
        <begin position="97"/>
        <end position="173"/>
    </location>
</feature>
<keyword evidence="4 5" id="KW-0720">Serine protease</keyword>
<evidence type="ECO:0000256" key="1">
    <source>
        <dbReference type="ARBA" id="ARBA00009179"/>
    </source>
</evidence>
<dbReference type="InterPro" id="IPR029045">
    <property type="entry name" value="ClpP/crotonase-like_dom_sf"/>
</dbReference>
<accession>A0A1F5ZRC2</accession>
<dbReference type="InterPro" id="IPR041489">
    <property type="entry name" value="PDZ_6"/>
</dbReference>
<dbReference type="GO" id="GO:0004175">
    <property type="term" value="F:endopeptidase activity"/>
    <property type="evidence" value="ECO:0007669"/>
    <property type="project" value="TreeGrafter"/>
</dbReference>
<keyword evidence="3 5" id="KW-0378">Hydrolase</keyword>
<comment type="similarity">
    <text evidence="1 5">Belongs to the peptidase S41A family.</text>
</comment>
<evidence type="ECO:0000259" key="6">
    <source>
        <dbReference type="PROSITE" id="PS50106"/>
    </source>
</evidence>
<dbReference type="FunFam" id="2.30.42.10:FF:000063">
    <property type="entry name" value="Peptidase, S41 family"/>
    <property type="match status" value="1"/>
</dbReference>
<dbReference type="GO" id="GO:0030288">
    <property type="term" value="C:outer membrane-bounded periplasmic space"/>
    <property type="evidence" value="ECO:0007669"/>
    <property type="project" value="TreeGrafter"/>
</dbReference>